<gene>
    <name evidence="10" type="ORF">RRG08_055768</name>
</gene>
<feature type="domain" description="Receptor ligand binding region" evidence="9">
    <location>
        <begin position="1"/>
        <end position="170"/>
    </location>
</feature>
<comment type="caution">
    <text evidence="10">The sequence shown here is derived from an EMBL/GenBank/DDBJ whole genome shotgun (WGS) entry which is preliminary data.</text>
</comment>
<evidence type="ECO:0000313" key="11">
    <source>
        <dbReference type="Proteomes" id="UP001283361"/>
    </source>
</evidence>
<comment type="subcellular location">
    <subcellularLocation>
        <location evidence="1">Membrane</location>
        <topology evidence="1">Single-pass type I membrane protein</topology>
    </subcellularLocation>
</comment>
<evidence type="ECO:0000256" key="8">
    <source>
        <dbReference type="SAM" id="MobiDB-lite"/>
    </source>
</evidence>
<name>A0AAE1AAE4_9GAST</name>
<dbReference type="GO" id="GO:0007165">
    <property type="term" value="P:signal transduction"/>
    <property type="evidence" value="ECO:0007669"/>
    <property type="project" value="TreeGrafter"/>
</dbReference>
<dbReference type="FunFam" id="3.40.50.2300:FF:000153">
    <property type="entry name" value="Guanylate cyclase"/>
    <property type="match status" value="1"/>
</dbReference>
<evidence type="ECO:0000256" key="3">
    <source>
        <dbReference type="ARBA" id="ARBA00022729"/>
    </source>
</evidence>
<dbReference type="PANTHER" id="PTHR44755:SF5">
    <property type="entry name" value="GUANYLATE CYCLASE"/>
    <property type="match status" value="1"/>
</dbReference>
<protein>
    <recommendedName>
        <fullName evidence="9">Receptor ligand binding region domain-containing protein</fullName>
    </recommendedName>
</protein>
<keyword evidence="2" id="KW-0812">Transmembrane</keyword>
<evidence type="ECO:0000259" key="9">
    <source>
        <dbReference type="Pfam" id="PF01094"/>
    </source>
</evidence>
<evidence type="ECO:0000256" key="1">
    <source>
        <dbReference type="ARBA" id="ARBA00004479"/>
    </source>
</evidence>
<dbReference type="InterPro" id="IPR028082">
    <property type="entry name" value="Peripla_BP_I"/>
</dbReference>
<keyword evidence="11" id="KW-1185">Reference proteome</keyword>
<keyword evidence="3" id="KW-0732">Signal</keyword>
<proteinExistence type="predicted"/>
<dbReference type="PRINTS" id="PR00255">
    <property type="entry name" value="NATPEPTIDER"/>
</dbReference>
<dbReference type="Pfam" id="PF01094">
    <property type="entry name" value="ANF_receptor"/>
    <property type="match status" value="1"/>
</dbReference>
<evidence type="ECO:0000256" key="2">
    <source>
        <dbReference type="ARBA" id="ARBA00022692"/>
    </source>
</evidence>
<dbReference type="InterPro" id="IPR001170">
    <property type="entry name" value="ANPR/GUC"/>
</dbReference>
<evidence type="ECO:0000256" key="4">
    <source>
        <dbReference type="ARBA" id="ARBA00022989"/>
    </source>
</evidence>
<keyword evidence="7" id="KW-0325">Glycoprotein</keyword>
<dbReference type="InterPro" id="IPR052612">
    <property type="entry name" value="ANP_Clearance_Receptor"/>
</dbReference>
<evidence type="ECO:0000256" key="6">
    <source>
        <dbReference type="ARBA" id="ARBA00023170"/>
    </source>
</evidence>
<dbReference type="SUPFAM" id="SSF53822">
    <property type="entry name" value="Periplasmic binding protein-like I"/>
    <property type="match status" value="1"/>
</dbReference>
<feature type="region of interest" description="Disordered" evidence="8">
    <location>
        <begin position="202"/>
        <end position="223"/>
    </location>
</feature>
<dbReference type="Proteomes" id="UP001283361">
    <property type="component" value="Unassembled WGS sequence"/>
</dbReference>
<keyword evidence="5" id="KW-0472">Membrane</keyword>
<evidence type="ECO:0000313" key="10">
    <source>
        <dbReference type="EMBL" id="KAK3784239.1"/>
    </source>
</evidence>
<dbReference type="PANTHER" id="PTHR44755">
    <property type="entry name" value="NATRIURETIC PEPTIDE RECEPTOR 3-RELATED"/>
    <property type="match status" value="1"/>
</dbReference>
<accession>A0AAE1AAE4</accession>
<evidence type="ECO:0000256" key="7">
    <source>
        <dbReference type="ARBA" id="ARBA00023180"/>
    </source>
</evidence>
<dbReference type="GO" id="GO:0016941">
    <property type="term" value="F:natriuretic peptide receptor activity"/>
    <property type="evidence" value="ECO:0007669"/>
    <property type="project" value="TreeGrafter"/>
</dbReference>
<reference evidence="10" key="1">
    <citation type="journal article" date="2023" name="G3 (Bethesda)">
        <title>A reference genome for the long-term kleptoplast-retaining sea slug Elysia crispata morphotype clarki.</title>
        <authorList>
            <person name="Eastman K.E."/>
            <person name="Pendleton A.L."/>
            <person name="Shaikh M.A."/>
            <person name="Suttiyut T."/>
            <person name="Ogas R."/>
            <person name="Tomko P."/>
            <person name="Gavelis G."/>
            <person name="Widhalm J.R."/>
            <person name="Wisecaver J.H."/>
        </authorList>
    </citation>
    <scope>NUCLEOTIDE SEQUENCE</scope>
    <source>
        <strain evidence="10">ECLA1</strain>
    </source>
</reference>
<keyword evidence="4" id="KW-1133">Transmembrane helix</keyword>
<dbReference type="EMBL" id="JAWDGP010002298">
    <property type="protein sequence ID" value="KAK3784239.1"/>
    <property type="molecule type" value="Genomic_DNA"/>
</dbReference>
<dbReference type="AlphaFoldDB" id="A0AAE1AAE4"/>
<sequence>MCASPDTIREIMIQAHELNFDNGEYVFFNIDLFSSQNATAHAWHRAEDSEERNAQARAAYESLMTVSLRKPTSDAYEEFSQEVRDKSATMDKNFTAVEEEVNSFVGAFHDAIILYALALNDTIEAGGDISDGHSITARMWNRSFSGITGTVSIDRNGDRNVDYSLLDLNTDTETFEVVADYFGNNKQYTAYRDRKIRWAAGRAGPPPDTPVCGFDNSKCPPKG</sequence>
<dbReference type="GO" id="GO:0017046">
    <property type="term" value="F:peptide hormone binding"/>
    <property type="evidence" value="ECO:0007669"/>
    <property type="project" value="TreeGrafter"/>
</dbReference>
<keyword evidence="6" id="KW-0675">Receptor</keyword>
<dbReference type="GO" id="GO:0016020">
    <property type="term" value="C:membrane"/>
    <property type="evidence" value="ECO:0007669"/>
    <property type="project" value="UniProtKB-SubCell"/>
</dbReference>
<dbReference type="InterPro" id="IPR001828">
    <property type="entry name" value="ANF_lig-bd_rcpt"/>
</dbReference>
<dbReference type="Gene3D" id="3.40.50.2300">
    <property type="match status" value="2"/>
</dbReference>
<evidence type="ECO:0000256" key="5">
    <source>
        <dbReference type="ARBA" id="ARBA00023136"/>
    </source>
</evidence>
<organism evidence="10 11">
    <name type="scientific">Elysia crispata</name>
    <name type="common">lettuce slug</name>
    <dbReference type="NCBI Taxonomy" id="231223"/>
    <lineage>
        <taxon>Eukaryota</taxon>
        <taxon>Metazoa</taxon>
        <taxon>Spiralia</taxon>
        <taxon>Lophotrochozoa</taxon>
        <taxon>Mollusca</taxon>
        <taxon>Gastropoda</taxon>
        <taxon>Heterobranchia</taxon>
        <taxon>Euthyneura</taxon>
        <taxon>Panpulmonata</taxon>
        <taxon>Sacoglossa</taxon>
        <taxon>Placobranchoidea</taxon>
        <taxon>Plakobranchidae</taxon>
        <taxon>Elysia</taxon>
    </lineage>
</organism>